<dbReference type="Gramene" id="HORVU.MOREX.r3.1HG0084780.1">
    <property type="protein sequence ID" value="HORVU.MOREX.r3.1HG0084780.1.CDS1"/>
    <property type="gene ID" value="HORVU.MOREX.r3.1HG0084780"/>
</dbReference>
<evidence type="ECO:0000259" key="2">
    <source>
        <dbReference type="Pfam" id="PF23598"/>
    </source>
</evidence>
<dbReference type="AlphaFoldDB" id="A0A8I6WME8"/>
<dbReference type="EnsemblPlants" id="HORVU.MOREX.r3.1HG0084780.1">
    <property type="protein sequence ID" value="HORVU.MOREX.r3.1HG0084780.1.CDS1"/>
    <property type="gene ID" value="HORVU.MOREX.r3.1HG0084780"/>
</dbReference>
<dbReference type="InterPro" id="IPR055414">
    <property type="entry name" value="LRR_R13L4/SHOC2-like"/>
</dbReference>
<dbReference type="Gene3D" id="3.80.10.10">
    <property type="entry name" value="Ribonuclease Inhibitor"/>
    <property type="match status" value="1"/>
</dbReference>
<proteinExistence type="predicted"/>
<dbReference type="PANTHER" id="PTHR15140:SF6">
    <property type="entry name" value="TUBULIN-SPECIFIC CHAPERONE COFACTOR E-LIKE PROTEIN"/>
    <property type="match status" value="1"/>
</dbReference>
<feature type="domain" description="Disease resistance R13L4/SHOC-2-like LRR" evidence="2">
    <location>
        <begin position="1"/>
        <end position="211"/>
    </location>
</feature>
<reference evidence="3" key="3">
    <citation type="submission" date="2022-01" db="UniProtKB">
        <authorList>
            <consortium name="EnsemblPlants"/>
        </authorList>
    </citation>
    <scope>IDENTIFICATION</scope>
    <source>
        <strain evidence="3">subsp. vulgare</strain>
    </source>
</reference>
<sequence>MVNMELLSNVQARHSHDLKDIGKLWQLRKLGVVIDDKDSHLRNLLQTISDLHESLRSLTITASAPVSTPCEGTPSSAEFPDGIGSLLQNRPKMLESLSIRGISLNPLFIKGDNKKLAKVTLRSTLLSQDDLKVLAKLPKLRCVRLQHITCTEPMLNFKKGEFGCLKYLLVEESDLAITFEHGAACELEKMVLSFSKGSISGVDRLQNLKELELNNSFCGRLLSSFGNVSQIAKLTLRGTLLEQDALQILANKPNLRCLVLLNESFVGGIKNEITLKDGFSWLNLLVVDCSAITKIAFTSGSAPRLEKIVWSSFTSLSGIHKLLSLKELEFNGGQVPDEVREGIEKHKNKLTLKHMDQKL</sequence>
<organism evidence="3 4">
    <name type="scientific">Hordeum vulgare subsp. vulgare</name>
    <name type="common">Domesticated barley</name>
    <dbReference type="NCBI Taxonomy" id="112509"/>
    <lineage>
        <taxon>Eukaryota</taxon>
        <taxon>Viridiplantae</taxon>
        <taxon>Streptophyta</taxon>
        <taxon>Embryophyta</taxon>
        <taxon>Tracheophyta</taxon>
        <taxon>Spermatophyta</taxon>
        <taxon>Magnoliopsida</taxon>
        <taxon>Liliopsida</taxon>
        <taxon>Poales</taxon>
        <taxon>Poaceae</taxon>
        <taxon>BOP clade</taxon>
        <taxon>Pooideae</taxon>
        <taxon>Triticodae</taxon>
        <taxon>Triticeae</taxon>
        <taxon>Hordeinae</taxon>
        <taxon>Hordeum</taxon>
    </lineage>
</organism>
<protein>
    <recommendedName>
        <fullName evidence="2">Disease resistance R13L4/SHOC-2-like LRR domain-containing protein</fullName>
    </recommendedName>
</protein>
<keyword evidence="4" id="KW-1185">Reference proteome</keyword>
<dbReference type="InterPro" id="IPR032675">
    <property type="entry name" value="LRR_dom_sf"/>
</dbReference>
<evidence type="ECO:0000313" key="3">
    <source>
        <dbReference type="EnsemblPlants" id="HORVU.MOREX.r3.1HG0084780.1.CDS1"/>
    </source>
</evidence>
<dbReference type="SMR" id="A0A8I6WME8"/>
<dbReference type="PANTHER" id="PTHR15140">
    <property type="entry name" value="TUBULIN-SPECIFIC CHAPERONE E"/>
    <property type="match status" value="1"/>
</dbReference>
<dbReference type="Gramene" id="HORVU.MOREX.r2.1HG0069680.1">
    <property type="protein sequence ID" value="HORVU.MOREX.r2.1HG0069680.1.CDS.1"/>
    <property type="gene ID" value="HORVU.MOREX.r2.1HG0069680"/>
</dbReference>
<evidence type="ECO:0000256" key="1">
    <source>
        <dbReference type="ARBA" id="ARBA00022737"/>
    </source>
</evidence>
<reference evidence="4" key="1">
    <citation type="journal article" date="2012" name="Nature">
        <title>A physical, genetic and functional sequence assembly of the barley genome.</title>
        <authorList>
            <consortium name="The International Barley Genome Sequencing Consortium"/>
            <person name="Mayer K.F."/>
            <person name="Waugh R."/>
            <person name="Brown J.W."/>
            <person name="Schulman A."/>
            <person name="Langridge P."/>
            <person name="Platzer M."/>
            <person name="Fincher G.B."/>
            <person name="Muehlbauer G.J."/>
            <person name="Sato K."/>
            <person name="Close T.J."/>
            <person name="Wise R.P."/>
            <person name="Stein N."/>
        </authorList>
    </citation>
    <scope>NUCLEOTIDE SEQUENCE [LARGE SCALE GENOMIC DNA]</scope>
    <source>
        <strain evidence="4">cv. Morex</strain>
    </source>
</reference>
<keyword evidence="1" id="KW-0677">Repeat</keyword>
<evidence type="ECO:0000313" key="4">
    <source>
        <dbReference type="Proteomes" id="UP000011116"/>
    </source>
</evidence>
<accession>A0A8I6WME8</accession>
<name>A0A8I6WME8_HORVV</name>
<dbReference type="Proteomes" id="UP000011116">
    <property type="component" value="Chromosome 1H"/>
</dbReference>
<reference evidence="3" key="2">
    <citation type="submission" date="2020-10" db="EMBL/GenBank/DDBJ databases">
        <authorList>
            <person name="Scholz U."/>
            <person name="Mascher M."/>
            <person name="Fiebig A."/>
        </authorList>
    </citation>
    <scope>NUCLEOTIDE SEQUENCE [LARGE SCALE GENOMIC DNA]</scope>
    <source>
        <strain evidence="3">cv. Morex</strain>
    </source>
</reference>
<dbReference type="Pfam" id="PF23598">
    <property type="entry name" value="LRR_14"/>
    <property type="match status" value="1"/>
</dbReference>
<dbReference type="SUPFAM" id="SSF52058">
    <property type="entry name" value="L domain-like"/>
    <property type="match status" value="1"/>
</dbReference>